<dbReference type="Gene3D" id="3.40.50.980">
    <property type="match status" value="2"/>
</dbReference>
<feature type="domain" description="AMP-dependent synthetase/ligase" evidence="5">
    <location>
        <begin position="34"/>
        <end position="383"/>
    </location>
</feature>
<dbReference type="EMBL" id="MRVG01000010">
    <property type="protein sequence ID" value="PMB65593.1"/>
    <property type="molecule type" value="Genomic_DNA"/>
</dbReference>
<dbReference type="GO" id="GO:0031177">
    <property type="term" value="F:phosphopantetheine binding"/>
    <property type="evidence" value="ECO:0007669"/>
    <property type="project" value="TreeGrafter"/>
</dbReference>
<sequence>MSLTDGIPPLIAMGLTQVIQTDYPRNSSIVELFRQQVSLSQEILAVKDASAQLNYAELDRKSDQVAYWLAKQGFHAETLVAVLAPRSCEAIIAIVGILKANLAYLPLDVNIPIGRLQSILSEVKGHTLVLMGAGLAIPDKGPADAEFLYISAIEEQQAAVPQAAAVLPTPSATSLAYVMFTSGSTGRPKGVMIEHRGIVRLVKNSNVASQSQVAVPIAHIANLAFDAATWEIYAALLNGGSLICIDHMTVLDIPSLCQLFKREEIRAAMFTPAFLKQCLATAPEIVANLDILFTAGDRVNLRDVIFLRTSFHGDFINAYGPTENTTFSTIHRIDSDNHYMNGIPIGQSISNSGALIMDPRQALVPLGIMGEIVLFGDGLARGYIDPVLDRGRFIQVTVNGNLVRAYRTGDRARYRPLDGQIEFFGRMDHQIKIRGHRIELEEVEKVLLRHSLVSDAVVLARESEGHETGLVGFVTIQRQPISDDDDSQFYLEHGDRISLEHQTYHEEVEAHLRKCRSMRMAKSTDEHCVSYRLFHRKSGFSELLVLLEIPWNEQSAKSSPKF</sequence>
<dbReference type="FunFam" id="3.40.50.980:FF:000001">
    <property type="entry name" value="Non-ribosomal peptide synthetase"/>
    <property type="match status" value="1"/>
</dbReference>
<evidence type="ECO:0000313" key="6">
    <source>
        <dbReference type="EMBL" id="PMB65593.1"/>
    </source>
</evidence>
<dbReference type="InterPro" id="IPR010071">
    <property type="entry name" value="AA_adenyl_dom"/>
</dbReference>
<gene>
    <name evidence="6" type="primary">dtxS1_1</name>
    <name evidence="6" type="ORF">BM221_008954</name>
</gene>
<dbReference type="OMA" id="CRIVNTY"/>
<dbReference type="SUPFAM" id="SSF56801">
    <property type="entry name" value="Acetyl-CoA synthetase-like"/>
    <property type="match status" value="1"/>
</dbReference>
<dbReference type="Pfam" id="PF00501">
    <property type="entry name" value="AMP-binding"/>
    <property type="match status" value="1"/>
</dbReference>
<keyword evidence="2" id="KW-0597">Phosphoprotein</keyword>
<dbReference type="InterPro" id="IPR020845">
    <property type="entry name" value="AMP-binding_CS"/>
</dbReference>
<keyword evidence="1" id="KW-0596">Phosphopantetheine</keyword>
<dbReference type="PANTHER" id="PTHR45527:SF1">
    <property type="entry name" value="FATTY ACID SYNTHASE"/>
    <property type="match status" value="1"/>
</dbReference>
<accession>A0A2N6NEA7</accession>
<reference evidence="6 7" key="1">
    <citation type="journal article" date="2016" name="Appl. Microbiol. Biotechnol.">
        <title>Characterization of T-DNA insertion mutants with decreased virulence in the entomopathogenic fungus Beauveria bassiana JEF-007.</title>
        <authorList>
            <person name="Kim S."/>
            <person name="Lee S.J."/>
            <person name="Nai Y.S."/>
            <person name="Yu J.S."/>
            <person name="Lee M.R."/>
            <person name="Yang Y.T."/>
            <person name="Kim J.S."/>
        </authorList>
    </citation>
    <scope>NUCLEOTIDE SEQUENCE [LARGE SCALE GENOMIC DNA]</scope>
    <source>
        <strain evidence="6 7">JEF-007</strain>
    </source>
</reference>
<comment type="caution">
    <text evidence="6">The sequence shown here is derived from an EMBL/GenBank/DDBJ whole genome shotgun (WGS) entry which is preliminary data.</text>
</comment>
<evidence type="ECO:0000256" key="3">
    <source>
        <dbReference type="ARBA" id="ARBA00022598"/>
    </source>
</evidence>
<dbReference type="PANTHER" id="PTHR45527">
    <property type="entry name" value="NONRIBOSOMAL PEPTIDE SYNTHETASE"/>
    <property type="match status" value="1"/>
</dbReference>
<dbReference type="Gene3D" id="3.30.300.30">
    <property type="match status" value="1"/>
</dbReference>
<evidence type="ECO:0000256" key="4">
    <source>
        <dbReference type="ARBA" id="ARBA00023026"/>
    </source>
</evidence>
<evidence type="ECO:0000259" key="5">
    <source>
        <dbReference type="Pfam" id="PF00501"/>
    </source>
</evidence>
<organism evidence="6 7">
    <name type="scientific">Beauveria bassiana</name>
    <name type="common">White muscardine disease fungus</name>
    <name type="synonym">Tritirachium shiotae</name>
    <dbReference type="NCBI Taxonomy" id="176275"/>
    <lineage>
        <taxon>Eukaryota</taxon>
        <taxon>Fungi</taxon>
        <taxon>Dikarya</taxon>
        <taxon>Ascomycota</taxon>
        <taxon>Pezizomycotina</taxon>
        <taxon>Sordariomycetes</taxon>
        <taxon>Hypocreomycetidae</taxon>
        <taxon>Hypocreales</taxon>
        <taxon>Cordycipitaceae</taxon>
        <taxon>Beauveria</taxon>
    </lineage>
</organism>
<protein>
    <submittedName>
        <fullName evidence="6">Nonribosomal peptide synthetase dtxS1</fullName>
    </submittedName>
</protein>
<dbReference type="InterPro" id="IPR000873">
    <property type="entry name" value="AMP-dep_synth/lig_dom"/>
</dbReference>
<dbReference type="GO" id="GO:0043041">
    <property type="term" value="P:amino acid activation for nonribosomal peptide biosynthetic process"/>
    <property type="evidence" value="ECO:0007669"/>
    <property type="project" value="TreeGrafter"/>
</dbReference>
<evidence type="ECO:0000256" key="2">
    <source>
        <dbReference type="ARBA" id="ARBA00022553"/>
    </source>
</evidence>
<dbReference type="Proteomes" id="UP000235728">
    <property type="component" value="Unassembled WGS sequence"/>
</dbReference>
<evidence type="ECO:0000313" key="7">
    <source>
        <dbReference type="Proteomes" id="UP000235728"/>
    </source>
</evidence>
<proteinExistence type="predicted"/>
<dbReference type="GO" id="GO:0005737">
    <property type="term" value="C:cytoplasm"/>
    <property type="evidence" value="ECO:0007669"/>
    <property type="project" value="TreeGrafter"/>
</dbReference>
<dbReference type="PROSITE" id="PS00455">
    <property type="entry name" value="AMP_BINDING"/>
    <property type="match status" value="1"/>
</dbReference>
<keyword evidence="4" id="KW-0843">Virulence</keyword>
<evidence type="ECO:0000256" key="1">
    <source>
        <dbReference type="ARBA" id="ARBA00022450"/>
    </source>
</evidence>
<dbReference type="GO" id="GO:0044550">
    <property type="term" value="P:secondary metabolite biosynthetic process"/>
    <property type="evidence" value="ECO:0007669"/>
    <property type="project" value="TreeGrafter"/>
</dbReference>
<dbReference type="AlphaFoldDB" id="A0A2N6NEA7"/>
<dbReference type="InterPro" id="IPR045851">
    <property type="entry name" value="AMP-bd_C_sf"/>
</dbReference>
<dbReference type="NCBIfam" id="TIGR01733">
    <property type="entry name" value="AA-adenyl-dom"/>
    <property type="match status" value="1"/>
</dbReference>
<keyword evidence="3" id="KW-0436">Ligase</keyword>
<dbReference type="Gene3D" id="2.30.38.10">
    <property type="entry name" value="Luciferase, Domain 3"/>
    <property type="match status" value="1"/>
</dbReference>
<dbReference type="CDD" id="cd05930">
    <property type="entry name" value="A_NRPS"/>
    <property type="match status" value="1"/>
</dbReference>
<dbReference type="GO" id="GO:0016874">
    <property type="term" value="F:ligase activity"/>
    <property type="evidence" value="ECO:0007669"/>
    <property type="project" value="UniProtKB-KW"/>
</dbReference>
<name>A0A2N6NEA7_BEABA</name>